<dbReference type="EMBL" id="FNVT01000001">
    <property type="protein sequence ID" value="SEF92962.1"/>
    <property type="molecule type" value="Genomic_DNA"/>
</dbReference>
<reference evidence="2 3" key="1">
    <citation type="submission" date="2016-10" db="EMBL/GenBank/DDBJ databases">
        <authorList>
            <person name="de Groot N.N."/>
        </authorList>
    </citation>
    <scope>NUCLEOTIDE SEQUENCE [LARGE SCALE GENOMIC DNA]</scope>
    <source>
        <strain evidence="2 3">CGMCC 4.7037</strain>
    </source>
</reference>
<organism evidence="2 3">
    <name type="scientific">Nonomuraea solani</name>
    <dbReference type="NCBI Taxonomy" id="1144553"/>
    <lineage>
        <taxon>Bacteria</taxon>
        <taxon>Bacillati</taxon>
        <taxon>Actinomycetota</taxon>
        <taxon>Actinomycetes</taxon>
        <taxon>Streptosporangiales</taxon>
        <taxon>Streptosporangiaceae</taxon>
        <taxon>Nonomuraea</taxon>
    </lineage>
</organism>
<evidence type="ECO:0000256" key="1">
    <source>
        <dbReference type="SAM" id="SignalP"/>
    </source>
</evidence>
<dbReference type="AlphaFoldDB" id="A0A1H5W0C4"/>
<keyword evidence="1" id="KW-0732">Signal</keyword>
<evidence type="ECO:0000313" key="3">
    <source>
        <dbReference type="Proteomes" id="UP000236732"/>
    </source>
</evidence>
<feature type="signal peptide" evidence="1">
    <location>
        <begin position="1"/>
        <end position="28"/>
    </location>
</feature>
<dbReference type="OrthoDB" id="9948163at2"/>
<evidence type="ECO:0000313" key="2">
    <source>
        <dbReference type="EMBL" id="SEF92962.1"/>
    </source>
</evidence>
<keyword evidence="3" id="KW-1185">Reference proteome</keyword>
<accession>A0A1H5W0C4</accession>
<gene>
    <name evidence="2" type="ORF">SAMN05444920_1011046</name>
</gene>
<dbReference type="RefSeq" id="WP_103954519.1">
    <property type="nucleotide sequence ID" value="NZ_FNVT01000001.1"/>
</dbReference>
<name>A0A1H5W0C4_9ACTN</name>
<sequence>MPKLGKLTMAAAAAALCASTVLVTPATAASSAVMGCGAFEGAVKKDGTWYARVYNACGQSKRMKATVTGWFDGPCEWVGAYSRADLRAPDKPSGTKDC</sequence>
<evidence type="ECO:0008006" key="4">
    <source>
        <dbReference type="Google" id="ProtNLM"/>
    </source>
</evidence>
<feature type="chain" id="PRO_5009287774" description="Alpha amylase inhibitor" evidence="1">
    <location>
        <begin position="29"/>
        <end position="98"/>
    </location>
</feature>
<protein>
    <recommendedName>
        <fullName evidence="4">Alpha amylase inhibitor</fullName>
    </recommendedName>
</protein>
<dbReference type="Proteomes" id="UP000236732">
    <property type="component" value="Unassembled WGS sequence"/>
</dbReference>
<proteinExistence type="predicted"/>